<dbReference type="Proteomes" id="UP001164539">
    <property type="component" value="Chromosome 4"/>
</dbReference>
<protein>
    <submittedName>
        <fullName evidence="1">Two-component response regulator ARR22-like protein</fullName>
    </submittedName>
</protein>
<accession>A0ACC1YC00</accession>
<reference evidence="1 2" key="1">
    <citation type="journal article" date="2023" name="Science">
        <title>Complex scaffold remodeling in plant triterpene biosynthesis.</title>
        <authorList>
            <person name="De La Pena R."/>
            <person name="Hodgson H."/>
            <person name="Liu J.C."/>
            <person name="Stephenson M.J."/>
            <person name="Martin A.C."/>
            <person name="Owen C."/>
            <person name="Harkess A."/>
            <person name="Leebens-Mack J."/>
            <person name="Jimenez L.E."/>
            <person name="Osbourn A."/>
            <person name="Sattely E.S."/>
        </authorList>
    </citation>
    <scope>NUCLEOTIDE SEQUENCE [LARGE SCALE GENOMIC DNA]</scope>
    <source>
        <strain evidence="2">cv. JPN11</strain>
        <tissue evidence="1">Leaf</tissue>
    </source>
</reference>
<comment type="caution">
    <text evidence="1">The sequence shown here is derived from an EMBL/GenBank/DDBJ whole genome shotgun (WGS) entry which is preliminary data.</text>
</comment>
<organism evidence="1 2">
    <name type="scientific">Melia azedarach</name>
    <name type="common">Chinaberry tree</name>
    <dbReference type="NCBI Taxonomy" id="155640"/>
    <lineage>
        <taxon>Eukaryota</taxon>
        <taxon>Viridiplantae</taxon>
        <taxon>Streptophyta</taxon>
        <taxon>Embryophyta</taxon>
        <taxon>Tracheophyta</taxon>
        <taxon>Spermatophyta</taxon>
        <taxon>Magnoliopsida</taxon>
        <taxon>eudicotyledons</taxon>
        <taxon>Gunneridae</taxon>
        <taxon>Pentapetalae</taxon>
        <taxon>rosids</taxon>
        <taxon>malvids</taxon>
        <taxon>Sapindales</taxon>
        <taxon>Meliaceae</taxon>
        <taxon>Melia</taxon>
    </lineage>
</organism>
<dbReference type="EMBL" id="CM051397">
    <property type="protein sequence ID" value="KAJ4721100.1"/>
    <property type="molecule type" value="Genomic_DNA"/>
</dbReference>
<name>A0ACC1YC00_MELAZ</name>
<sequence length="144" mass="15737">MVLGEGTTSIKKAKKNVDPPPKNLPFSALVVDDDPLIRQIHSVILNSVGFKVEVAENGKEAVDLFSAGANFHIVFIDMEMPIMNGIEATKELRAMGVKCKIVGVTSRDSEIDKEVFMFAGLDVCYTKPLAVTMILPLMEELLNS</sequence>
<keyword evidence="2" id="KW-1185">Reference proteome</keyword>
<proteinExistence type="predicted"/>
<evidence type="ECO:0000313" key="2">
    <source>
        <dbReference type="Proteomes" id="UP001164539"/>
    </source>
</evidence>
<gene>
    <name evidence="1" type="ORF">OWV82_008823</name>
</gene>
<evidence type="ECO:0000313" key="1">
    <source>
        <dbReference type="EMBL" id="KAJ4721100.1"/>
    </source>
</evidence>